<keyword evidence="2" id="KW-1133">Transmembrane helix</keyword>
<evidence type="ECO:0000256" key="2">
    <source>
        <dbReference type="SAM" id="Phobius"/>
    </source>
</evidence>
<keyword evidence="3" id="KW-0732">Signal</keyword>
<sequence length="456" mass="46252">MLPLARWAGRSLTAVLLSTVFAWGVPVASPAAAPPVQAAAARSITLDPSQGAPGSRVGVHGYGFDHCTTAGLAPEPRPTETAEAAEIRVSWEGGENPRFVTADAQGEFEIGVAVPSDATPGSYDVTALCTVDSKLKATADFQVTPEPVPTSLTLDPAEGAVRTPVAVTGSGFDGCTADRGAAGTVTLTWDGSPLPDVTPAEVTVDGGAFTAEFAVPSDADATDHTVTAACAGYEQVSAEQRFTVTAAPGPQPEVTLDPPSLPFGGGSVAVSGSGFNCPEVALSWEGEQRGTAAPAEDGTFDTGFDVTPDTGEASYTVRAECTDDSGVGAEAVFAVTGAGPVPPTPTPPTPTPSTPTPNPNPNPNPNPEPAPVTVPVGLLVGSVLLGAALLALAGSAYLSQRHRGPRWVHDHVSSRLRPAPAATDTAEPSETGPPTRSVRLEPHPDPGDQTLKEEDS</sequence>
<feature type="signal peptide" evidence="3">
    <location>
        <begin position="1"/>
        <end position="22"/>
    </location>
</feature>
<reference evidence="4" key="1">
    <citation type="submission" date="2024-08" db="EMBL/GenBank/DDBJ databases">
        <authorList>
            <person name="Yu S.T."/>
        </authorList>
    </citation>
    <scope>NUCLEOTIDE SEQUENCE</scope>
    <source>
        <strain evidence="4">R33</strain>
    </source>
</reference>
<feature type="compositionally biased region" description="Pro residues" evidence="1">
    <location>
        <begin position="340"/>
        <end position="370"/>
    </location>
</feature>
<dbReference type="EMBL" id="CP165727">
    <property type="protein sequence ID" value="XDV62093.1"/>
    <property type="molecule type" value="Genomic_DNA"/>
</dbReference>
<feature type="region of interest" description="Disordered" evidence="1">
    <location>
        <begin position="402"/>
        <end position="456"/>
    </location>
</feature>
<evidence type="ECO:0000256" key="3">
    <source>
        <dbReference type="SAM" id="SignalP"/>
    </source>
</evidence>
<feature type="region of interest" description="Disordered" evidence="1">
    <location>
        <begin position="336"/>
        <end position="370"/>
    </location>
</feature>
<keyword evidence="2" id="KW-0812">Transmembrane</keyword>
<evidence type="ECO:0008006" key="5">
    <source>
        <dbReference type="Google" id="ProtNLM"/>
    </source>
</evidence>
<accession>A0AB39XY26</accession>
<dbReference type="RefSeq" id="WP_369776814.1">
    <property type="nucleotide sequence ID" value="NZ_CP165727.1"/>
</dbReference>
<gene>
    <name evidence="4" type="ORF">AB5J51_03665</name>
</gene>
<evidence type="ECO:0000256" key="1">
    <source>
        <dbReference type="SAM" id="MobiDB-lite"/>
    </source>
</evidence>
<evidence type="ECO:0000313" key="4">
    <source>
        <dbReference type="EMBL" id="XDV62093.1"/>
    </source>
</evidence>
<feature type="compositionally biased region" description="Basic and acidic residues" evidence="1">
    <location>
        <begin position="438"/>
        <end position="456"/>
    </location>
</feature>
<organism evidence="4">
    <name type="scientific">Streptomyces sp. R33</name>
    <dbReference type="NCBI Taxonomy" id="3238629"/>
    <lineage>
        <taxon>Bacteria</taxon>
        <taxon>Bacillati</taxon>
        <taxon>Actinomycetota</taxon>
        <taxon>Actinomycetes</taxon>
        <taxon>Kitasatosporales</taxon>
        <taxon>Streptomycetaceae</taxon>
        <taxon>Streptomyces</taxon>
    </lineage>
</organism>
<dbReference type="AlphaFoldDB" id="A0AB39XY26"/>
<feature type="chain" id="PRO_5044317585" description="Ig-like domain-containing protein" evidence="3">
    <location>
        <begin position="23"/>
        <end position="456"/>
    </location>
</feature>
<feature type="transmembrane region" description="Helical" evidence="2">
    <location>
        <begin position="376"/>
        <end position="398"/>
    </location>
</feature>
<proteinExistence type="predicted"/>
<name>A0AB39XY26_9ACTN</name>
<protein>
    <recommendedName>
        <fullName evidence="5">Ig-like domain-containing protein</fullName>
    </recommendedName>
</protein>
<keyword evidence="2" id="KW-0472">Membrane</keyword>